<dbReference type="Proteomes" id="UP000789595">
    <property type="component" value="Unassembled WGS sequence"/>
</dbReference>
<organism evidence="1 2">
    <name type="scientific">Pelagomonas calceolata</name>
    <dbReference type="NCBI Taxonomy" id="35677"/>
    <lineage>
        <taxon>Eukaryota</taxon>
        <taxon>Sar</taxon>
        <taxon>Stramenopiles</taxon>
        <taxon>Ochrophyta</taxon>
        <taxon>Pelagophyceae</taxon>
        <taxon>Pelagomonadales</taxon>
        <taxon>Pelagomonadaceae</taxon>
        <taxon>Pelagomonas</taxon>
    </lineage>
</organism>
<keyword evidence="2" id="KW-1185">Reference proteome</keyword>
<proteinExistence type="predicted"/>
<name>A0A8J2SMT6_9STRA</name>
<reference evidence="1" key="1">
    <citation type="submission" date="2021-11" db="EMBL/GenBank/DDBJ databases">
        <authorList>
            <consortium name="Genoscope - CEA"/>
            <person name="William W."/>
        </authorList>
    </citation>
    <scope>NUCLEOTIDE SEQUENCE</scope>
</reference>
<dbReference type="SUPFAM" id="SSF49265">
    <property type="entry name" value="Fibronectin type III"/>
    <property type="match status" value="1"/>
</dbReference>
<accession>A0A8J2SMT6</accession>
<dbReference type="InterPro" id="IPR036116">
    <property type="entry name" value="FN3_sf"/>
</dbReference>
<dbReference type="Gene3D" id="2.60.40.10">
    <property type="entry name" value="Immunoglobulins"/>
    <property type="match status" value="1"/>
</dbReference>
<evidence type="ECO:0000313" key="2">
    <source>
        <dbReference type="Proteomes" id="UP000789595"/>
    </source>
</evidence>
<dbReference type="OrthoDB" id="204726at2759"/>
<gene>
    <name evidence="1" type="ORF">PECAL_4P09130</name>
</gene>
<dbReference type="EMBL" id="CAKKNE010000004">
    <property type="protein sequence ID" value="CAH0373686.1"/>
    <property type="molecule type" value="Genomic_DNA"/>
</dbReference>
<comment type="caution">
    <text evidence="1">The sequence shown here is derived from an EMBL/GenBank/DDBJ whole genome shotgun (WGS) entry which is preliminary data.</text>
</comment>
<protein>
    <recommendedName>
        <fullName evidence="3">Fibronectin type-III domain-containing protein</fullName>
    </recommendedName>
</protein>
<sequence>MDPEIIGNDIRCLKSARTKLIGELLGDLRRDQWITILALSSKEEWVTIYRGPSKQLDLTWIASLSPAPLCSQIYRVEYCSIISSSHAQQSPAGNVVGPRDIMWLSDPGEPNVLSTAAREVVLGWPKIEGCRRDLYVGAAFQVEVREGPAWQPARVQQQKLRLTSSERYQQRIFDARRTSGNNTTTAFFPLKAVDGVGGVRVIDLRPATWYYMRLRVSCCGKFAAFGPPVLVSTRCGIPDMPTPKPRIIQEQTCANGKKQMPNYDPLVALPATARSLCSLMNYTMDERPTLKASDCRLRISWSQPSNNGYPIQRYILQQRDLVLNQPCAYNAPNKNALALKTGRTHHALPLNSGLLQKWTPWRVVHASMLPECLIRAPALCPESVILARQTLGLGKSQNSDSGRSPVFTAMEFRVAAVNVLGTSKFSQVSRISDREYPHFFTNTAQRSHGLLRNSNPKNVPYPRKTKMAAEAELNEVILALGFPVSDIVIQHAYKSMYDEAPQYSCRQ</sequence>
<dbReference type="AlphaFoldDB" id="A0A8J2SMT6"/>
<evidence type="ECO:0000313" key="1">
    <source>
        <dbReference type="EMBL" id="CAH0373686.1"/>
    </source>
</evidence>
<dbReference type="InterPro" id="IPR013783">
    <property type="entry name" value="Ig-like_fold"/>
</dbReference>
<evidence type="ECO:0008006" key="3">
    <source>
        <dbReference type="Google" id="ProtNLM"/>
    </source>
</evidence>